<dbReference type="Proteomes" id="UP001156682">
    <property type="component" value="Unassembled WGS sequence"/>
</dbReference>
<protein>
    <submittedName>
        <fullName evidence="1">Uncharacterized protein</fullName>
    </submittedName>
</protein>
<evidence type="ECO:0000313" key="1">
    <source>
        <dbReference type="EMBL" id="GLR65208.1"/>
    </source>
</evidence>
<evidence type="ECO:0000313" key="2">
    <source>
        <dbReference type="Proteomes" id="UP001156682"/>
    </source>
</evidence>
<name>A0ABQ6A4T6_9GAMM</name>
<organism evidence="1 2">
    <name type="scientific">Marinospirillum insulare</name>
    <dbReference type="NCBI Taxonomy" id="217169"/>
    <lineage>
        <taxon>Bacteria</taxon>
        <taxon>Pseudomonadati</taxon>
        <taxon>Pseudomonadota</taxon>
        <taxon>Gammaproteobacteria</taxon>
        <taxon>Oceanospirillales</taxon>
        <taxon>Oceanospirillaceae</taxon>
        <taxon>Marinospirillum</taxon>
    </lineage>
</organism>
<dbReference type="RefSeq" id="WP_051610419.1">
    <property type="nucleotide sequence ID" value="NZ_BSOR01000079.1"/>
</dbReference>
<keyword evidence="2" id="KW-1185">Reference proteome</keyword>
<comment type="caution">
    <text evidence="1">The sequence shown here is derived from an EMBL/GenBank/DDBJ whole genome shotgun (WGS) entry which is preliminary data.</text>
</comment>
<accession>A0ABQ6A4T6</accession>
<dbReference type="EMBL" id="BSOR01000079">
    <property type="protein sequence ID" value="GLR65208.1"/>
    <property type="molecule type" value="Genomic_DNA"/>
</dbReference>
<reference evidence="2" key="1">
    <citation type="journal article" date="2019" name="Int. J. Syst. Evol. Microbiol.">
        <title>The Global Catalogue of Microorganisms (GCM) 10K type strain sequencing project: providing services to taxonomists for standard genome sequencing and annotation.</title>
        <authorList>
            <consortium name="The Broad Institute Genomics Platform"/>
            <consortium name="The Broad Institute Genome Sequencing Center for Infectious Disease"/>
            <person name="Wu L."/>
            <person name="Ma J."/>
        </authorList>
    </citation>
    <scope>NUCLEOTIDE SEQUENCE [LARGE SCALE GENOMIC DNA]</scope>
    <source>
        <strain evidence="2">NBRC 100033</strain>
    </source>
</reference>
<proteinExistence type="predicted"/>
<sequence>MRKNTSRFQRYLIPMVLLGMIISLLLPRGEEVKTEINAEQAAEQTADKQLQEGLRSYGSGTGRVYGLTDNDRREFNLGANPERRILQELGKRPELIPQEAVLGGSMHFVLHESVVLNRHWVLAVFEDGHVRGQALFEYQINNQDEFSWKLLANQPD</sequence>
<gene>
    <name evidence="1" type="ORF">GCM10007878_26470</name>
</gene>